<keyword evidence="2" id="KW-1185">Reference proteome</keyword>
<organism evidence="1 2">
    <name type="scientific">Kaistella flava</name>
    <name type="common">ex Peng et al. 2021</name>
    <dbReference type="NCBI Taxonomy" id="2038776"/>
    <lineage>
        <taxon>Bacteria</taxon>
        <taxon>Pseudomonadati</taxon>
        <taxon>Bacteroidota</taxon>
        <taxon>Flavobacteriia</taxon>
        <taxon>Flavobacteriales</taxon>
        <taxon>Weeksellaceae</taxon>
        <taxon>Chryseobacterium group</taxon>
        <taxon>Kaistella</taxon>
    </lineage>
</organism>
<sequence length="65" mass="7367">MKLKYEYCVLEKGGGKSNFSQQGILLCAVVKVNKLPLQVSAEKKQFIDWNHMANPETLCTIFVHP</sequence>
<dbReference type="AlphaFoldDB" id="A0A7M2Y865"/>
<protein>
    <submittedName>
        <fullName evidence="1">Uncharacterized protein</fullName>
    </submittedName>
</protein>
<dbReference type="EMBL" id="CP040442">
    <property type="protein sequence ID" value="QOW10290.1"/>
    <property type="molecule type" value="Genomic_DNA"/>
</dbReference>
<accession>A0A7M2Y865</accession>
<name>A0A7M2Y865_9FLAO</name>
<evidence type="ECO:0000313" key="1">
    <source>
        <dbReference type="EMBL" id="QOW10290.1"/>
    </source>
</evidence>
<dbReference type="KEGG" id="kfa:Q73A0000_07870"/>
<gene>
    <name evidence="1" type="ORF">Q73A0000_07870</name>
</gene>
<evidence type="ECO:0000313" key="2">
    <source>
        <dbReference type="Proteomes" id="UP000594195"/>
    </source>
</evidence>
<reference evidence="1 2" key="1">
    <citation type="submission" date="2019-05" db="EMBL/GenBank/DDBJ databases">
        <title>Chryseobacterium sp. isolated from King George Island, maritime Antarctica.</title>
        <authorList>
            <person name="Peng X."/>
        </authorList>
    </citation>
    <scope>NUCLEOTIDE SEQUENCE [LARGE SCALE GENOMIC DNA]</scope>
    <source>
        <strain evidence="1 2">7-3A</strain>
    </source>
</reference>
<dbReference type="RefSeq" id="WP_193813519.1">
    <property type="nucleotide sequence ID" value="NZ_CP040442.1"/>
</dbReference>
<dbReference type="Proteomes" id="UP000594195">
    <property type="component" value="Chromosome"/>
</dbReference>
<proteinExistence type="predicted"/>